<gene>
    <name evidence="1" type="ORF">HMPREF1534_02876</name>
</gene>
<evidence type="ECO:0000313" key="2">
    <source>
        <dbReference type="Proteomes" id="UP000017831"/>
    </source>
</evidence>
<evidence type="ECO:0000313" key="1">
    <source>
        <dbReference type="EMBL" id="EOA53490.1"/>
    </source>
</evidence>
<sequence length="95" mass="11330">MYNVQSMEFFLYFCAHRHRLARTERQISIDFESTQKWSSLPFIVSVIFLRMAASREAVNFRIAYRISSAESLIDTLLTQQIKGIRCQCQWIQKLY</sequence>
<comment type="caution">
    <text evidence="1">The sequence shown here is derived from an EMBL/GenBank/DDBJ whole genome shotgun (WGS) entry which is preliminary data.</text>
</comment>
<dbReference type="Proteomes" id="UP000017831">
    <property type="component" value="Unassembled WGS sequence"/>
</dbReference>
<keyword evidence="2" id="KW-1185">Reference proteome</keyword>
<proteinExistence type="predicted"/>
<dbReference type="EMBL" id="AQHY01000033">
    <property type="protein sequence ID" value="EOA53490.1"/>
    <property type="molecule type" value="Genomic_DNA"/>
</dbReference>
<organism evidence="1 2">
    <name type="scientific">Phocaeicola massiliensis B84634 = Timone 84634 = DSM 17679 = JCM 13223</name>
    <dbReference type="NCBI Taxonomy" id="1121098"/>
    <lineage>
        <taxon>Bacteria</taxon>
        <taxon>Pseudomonadati</taxon>
        <taxon>Bacteroidota</taxon>
        <taxon>Bacteroidia</taxon>
        <taxon>Bacteroidales</taxon>
        <taxon>Bacteroidaceae</taxon>
        <taxon>Phocaeicola</taxon>
    </lineage>
</organism>
<dbReference type="HOGENOM" id="CLU_2366983_0_0_10"/>
<reference evidence="1 2" key="1">
    <citation type="submission" date="2013-04" db="EMBL/GenBank/DDBJ databases">
        <title>The Genome Sequence of Bacteroides massiliensis DSM 17679.</title>
        <authorList>
            <consortium name="The Broad Institute Genomics Platform"/>
            <person name="Earl A."/>
            <person name="Ward D."/>
            <person name="Feldgarden M."/>
            <person name="Gevers D."/>
            <person name="Martens E."/>
            <person name="Fenner L."/>
            <person name="Roux V."/>
            <person name="Mallet M.N."/>
            <person name="Raoult D."/>
            <person name="Walker B."/>
            <person name="Young S."/>
            <person name="Zeng Q."/>
            <person name="Gargeya S."/>
            <person name="Fitzgerald M."/>
            <person name="Haas B."/>
            <person name="Abouelleil A."/>
            <person name="Allen A.W."/>
            <person name="Alvarado L."/>
            <person name="Arachchi H.M."/>
            <person name="Berlin A.M."/>
            <person name="Chapman S.B."/>
            <person name="Gainer-Dewar J."/>
            <person name="Goldberg J."/>
            <person name="Griggs A."/>
            <person name="Gujja S."/>
            <person name="Hansen M."/>
            <person name="Howarth C."/>
            <person name="Imamovic A."/>
            <person name="Ireland A."/>
            <person name="Larimer J."/>
            <person name="McCowan C."/>
            <person name="Murphy C."/>
            <person name="Pearson M."/>
            <person name="Poon T.W."/>
            <person name="Priest M."/>
            <person name="Roberts A."/>
            <person name="Saif S."/>
            <person name="Shea T."/>
            <person name="Sisk P."/>
            <person name="Sykes S."/>
            <person name="Wortman J."/>
            <person name="Nusbaum C."/>
            <person name="Birren B."/>
        </authorList>
    </citation>
    <scope>NUCLEOTIDE SEQUENCE [LARGE SCALE GENOMIC DNA]</scope>
    <source>
        <strain evidence="2">B84634 / Timone 84634 / DSM 17679 / JCM 13223</strain>
    </source>
</reference>
<name>U6RAJ7_9BACT</name>
<protein>
    <submittedName>
        <fullName evidence="1">Uncharacterized protein</fullName>
    </submittedName>
</protein>
<accession>U6RAJ7</accession>
<dbReference type="STRING" id="1121098.HMPREF1534_02876"/>
<dbReference type="AlphaFoldDB" id="U6RAJ7"/>